<evidence type="ECO:0000256" key="1">
    <source>
        <dbReference type="ARBA" id="ARBA00022729"/>
    </source>
</evidence>
<dbReference type="PROSITE" id="PS51257">
    <property type="entry name" value="PROKAR_LIPOPROTEIN"/>
    <property type="match status" value="1"/>
</dbReference>
<feature type="domain" description="Outer membrane protein assembly factor BamE" evidence="4">
    <location>
        <begin position="34"/>
        <end position="106"/>
    </location>
</feature>
<dbReference type="InterPro" id="IPR037873">
    <property type="entry name" value="BamE-like"/>
</dbReference>
<protein>
    <submittedName>
        <fullName evidence="5">SmpA / OmlA family protein</fullName>
    </submittedName>
</protein>
<dbReference type="OrthoDB" id="7203955at2"/>
<dbReference type="InterPro" id="IPR007450">
    <property type="entry name" value="BamE_dom"/>
</dbReference>
<name>A0A238KGN8_9RHOB</name>
<proteinExistence type="predicted"/>
<sequence>MQKTQRITKFGLAAILALATSACAPIVRNHGFAPSDAELEEVIVGVDTRETVEDTVGPPSVSGVMRADAWYYVASSWETRGAFAPKETDRQVVAVSFDEAGTVQNIERYGLEDGRVVALNRRVSDDNIKGISFIRQLLGNIGNFTADQFVDN</sequence>
<keyword evidence="1 3" id="KW-0732">Signal</keyword>
<dbReference type="RefSeq" id="WP_093967048.1">
    <property type="nucleotide sequence ID" value="NZ_FXYE01000002.1"/>
</dbReference>
<accession>A0A238KGN8</accession>
<dbReference type="AlphaFoldDB" id="A0A238KGN8"/>
<feature type="chain" id="PRO_5012714800" evidence="3">
    <location>
        <begin position="25"/>
        <end position="152"/>
    </location>
</feature>
<evidence type="ECO:0000256" key="3">
    <source>
        <dbReference type="SAM" id="SignalP"/>
    </source>
</evidence>
<dbReference type="EMBL" id="FXYE01000002">
    <property type="protein sequence ID" value="SMX41734.1"/>
    <property type="molecule type" value="Genomic_DNA"/>
</dbReference>
<dbReference type="GO" id="GO:0019867">
    <property type="term" value="C:outer membrane"/>
    <property type="evidence" value="ECO:0007669"/>
    <property type="project" value="InterPro"/>
</dbReference>
<organism evidence="5 6">
    <name type="scientific">Actibacterium lipolyticum</name>
    <dbReference type="NCBI Taxonomy" id="1524263"/>
    <lineage>
        <taxon>Bacteria</taxon>
        <taxon>Pseudomonadati</taxon>
        <taxon>Pseudomonadota</taxon>
        <taxon>Alphaproteobacteria</taxon>
        <taxon>Rhodobacterales</taxon>
        <taxon>Roseobacteraceae</taxon>
        <taxon>Actibacterium</taxon>
    </lineage>
</organism>
<gene>
    <name evidence="5" type="ORF">COL8621_01815</name>
</gene>
<evidence type="ECO:0000256" key="2">
    <source>
        <dbReference type="ARBA" id="ARBA00023136"/>
    </source>
</evidence>
<evidence type="ECO:0000313" key="6">
    <source>
        <dbReference type="Proteomes" id="UP000202922"/>
    </source>
</evidence>
<keyword evidence="2" id="KW-0472">Membrane</keyword>
<evidence type="ECO:0000313" key="5">
    <source>
        <dbReference type="EMBL" id="SMX41734.1"/>
    </source>
</evidence>
<dbReference type="Pfam" id="PF04355">
    <property type="entry name" value="BamE"/>
    <property type="match status" value="1"/>
</dbReference>
<dbReference type="Proteomes" id="UP000202922">
    <property type="component" value="Unassembled WGS sequence"/>
</dbReference>
<feature type="signal peptide" evidence="3">
    <location>
        <begin position="1"/>
        <end position="24"/>
    </location>
</feature>
<keyword evidence="6" id="KW-1185">Reference proteome</keyword>
<evidence type="ECO:0000259" key="4">
    <source>
        <dbReference type="Pfam" id="PF04355"/>
    </source>
</evidence>
<dbReference type="Gene3D" id="3.30.1450.10">
    <property type="match status" value="1"/>
</dbReference>
<reference evidence="6" key="1">
    <citation type="submission" date="2017-05" db="EMBL/GenBank/DDBJ databases">
        <authorList>
            <person name="Rodrigo-Torres L."/>
            <person name="Arahal R. D."/>
            <person name="Lucena T."/>
        </authorList>
    </citation>
    <scope>NUCLEOTIDE SEQUENCE [LARGE SCALE GENOMIC DNA]</scope>
    <source>
        <strain evidence="6">CECT 8621</strain>
    </source>
</reference>